<dbReference type="Proteomes" id="UP001164250">
    <property type="component" value="Chromosome 2"/>
</dbReference>
<protein>
    <submittedName>
        <fullName evidence="1">Uncharacterized protein</fullName>
    </submittedName>
</protein>
<organism evidence="1 2">
    <name type="scientific">Pistacia atlantica</name>
    <dbReference type="NCBI Taxonomy" id="434234"/>
    <lineage>
        <taxon>Eukaryota</taxon>
        <taxon>Viridiplantae</taxon>
        <taxon>Streptophyta</taxon>
        <taxon>Embryophyta</taxon>
        <taxon>Tracheophyta</taxon>
        <taxon>Spermatophyta</taxon>
        <taxon>Magnoliopsida</taxon>
        <taxon>eudicotyledons</taxon>
        <taxon>Gunneridae</taxon>
        <taxon>Pentapetalae</taxon>
        <taxon>rosids</taxon>
        <taxon>malvids</taxon>
        <taxon>Sapindales</taxon>
        <taxon>Anacardiaceae</taxon>
        <taxon>Pistacia</taxon>
    </lineage>
</organism>
<comment type="caution">
    <text evidence="1">The sequence shown here is derived from an EMBL/GenBank/DDBJ whole genome shotgun (WGS) entry which is preliminary data.</text>
</comment>
<sequence length="82" mass="9292">MLRSSSSSRAIEELLVKSSPSKSLSRRPAQIDHNLPTYNPLSHAAKRERSRLRFAENAVHVIPIVLVFCAIVLWLFSNHGRK</sequence>
<name>A0ACC1C176_9ROSI</name>
<proteinExistence type="predicted"/>
<evidence type="ECO:0000313" key="2">
    <source>
        <dbReference type="Proteomes" id="UP001164250"/>
    </source>
</evidence>
<accession>A0ACC1C176</accession>
<reference evidence="2" key="1">
    <citation type="journal article" date="2023" name="G3 (Bethesda)">
        <title>Genome assembly and association tests identify interacting loci associated with vigor, precocity, and sex in interspecific pistachio rootstocks.</title>
        <authorList>
            <person name="Palmer W."/>
            <person name="Jacygrad E."/>
            <person name="Sagayaradj S."/>
            <person name="Cavanaugh K."/>
            <person name="Han R."/>
            <person name="Bertier L."/>
            <person name="Beede B."/>
            <person name="Kafkas S."/>
            <person name="Golino D."/>
            <person name="Preece J."/>
            <person name="Michelmore R."/>
        </authorList>
    </citation>
    <scope>NUCLEOTIDE SEQUENCE [LARGE SCALE GENOMIC DNA]</scope>
</reference>
<gene>
    <name evidence="1" type="ORF">Patl1_18395</name>
</gene>
<evidence type="ECO:0000313" key="1">
    <source>
        <dbReference type="EMBL" id="KAJ0105724.1"/>
    </source>
</evidence>
<keyword evidence="2" id="KW-1185">Reference proteome</keyword>
<dbReference type="EMBL" id="CM047898">
    <property type="protein sequence ID" value="KAJ0105724.1"/>
    <property type="molecule type" value="Genomic_DNA"/>
</dbReference>